<evidence type="ECO:0000256" key="1">
    <source>
        <dbReference type="SAM" id="Phobius"/>
    </source>
</evidence>
<dbReference type="AlphaFoldDB" id="T2T4R8"/>
<dbReference type="Proteomes" id="UP000015645">
    <property type="component" value="Unassembled WGS sequence"/>
</dbReference>
<keyword evidence="1" id="KW-0472">Membrane</keyword>
<keyword evidence="1" id="KW-0812">Transmembrane</keyword>
<feature type="transmembrane region" description="Helical" evidence="1">
    <location>
        <begin position="21"/>
        <end position="40"/>
    </location>
</feature>
<gene>
    <name evidence="2" type="ORF">L931_00365</name>
</gene>
<comment type="caution">
    <text evidence="2">The sequence shown here is derived from an EMBL/GenBank/DDBJ whole genome shotgun (WGS) entry which is preliminary data.</text>
</comment>
<name>T2T4R8_HELPX</name>
<proteinExistence type="predicted"/>
<sequence length="49" mass="5731">MHAQSLNLEIEPAKKGVICNLIVFFFFFKTKMVSLFYGIISDFNKKSVW</sequence>
<evidence type="ECO:0000313" key="3">
    <source>
        <dbReference type="Proteomes" id="UP000015645"/>
    </source>
</evidence>
<evidence type="ECO:0000313" key="2">
    <source>
        <dbReference type="EMBL" id="EQD98764.1"/>
    </source>
</evidence>
<reference evidence="2 3" key="1">
    <citation type="journal article" date="2013" name="Genome Announc.">
        <title>Draft Genome Sequences of Helicobacter pylori Strains Isolated from Regions of Low and High Gastric Cancer Risk in Colombia.</title>
        <authorList>
            <person name="Sheh A."/>
            <person name="Piazuelo M.B."/>
            <person name="Wilson K.T."/>
            <person name="Correa P."/>
            <person name="Fox J.G."/>
        </authorList>
    </citation>
    <scope>NUCLEOTIDE SEQUENCE [LARGE SCALE GENOMIC DNA]</scope>
    <source>
        <strain evidence="2 3">PZ5024</strain>
    </source>
</reference>
<dbReference type="EMBL" id="ASYS01000080">
    <property type="protein sequence ID" value="EQD98764.1"/>
    <property type="molecule type" value="Genomic_DNA"/>
</dbReference>
<accession>T2T4R8</accession>
<organism evidence="2 3">
    <name type="scientific">Helicobacter pylori PZ5024</name>
    <dbReference type="NCBI Taxonomy" id="1337391"/>
    <lineage>
        <taxon>Bacteria</taxon>
        <taxon>Pseudomonadati</taxon>
        <taxon>Campylobacterota</taxon>
        <taxon>Epsilonproteobacteria</taxon>
        <taxon>Campylobacterales</taxon>
        <taxon>Helicobacteraceae</taxon>
        <taxon>Helicobacter</taxon>
    </lineage>
</organism>
<protein>
    <submittedName>
        <fullName evidence="2">Uncharacterized protein</fullName>
    </submittedName>
</protein>
<keyword evidence="1" id="KW-1133">Transmembrane helix</keyword>
<dbReference type="PATRIC" id="fig|1337391.3.peg.440"/>